<evidence type="ECO:0000313" key="3">
    <source>
        <dbReference type="EMBL" id="MQN81446.1"/>
    </source>
</evidence>
<dbReference type="Proteomes" id="UP000480425">
    <property type="component" value="Unassembled WGS sequence"/>
</dbReference>
<feature type="domain" description="HU" evidence="2">
    <location>
        <begin position="1"/>
        <end position="125"/>
    </location>
</feature>
<dbReference type="AlphaFoldDB" id="A0A6G1U207"/>
<dbReference type="Gene3D" id="4.10.520.10">
    <property type="entry name" value="IHF-like DNA-binding proteins"/>
    <property type="match status" value="1"/>
</dbReference>
<gene>
    <name evidence="3" type="ORF">F7D73_10900</name>
</gene>
<keyword evidence="1" id="KW-0238">DNA-binding</keyword>
<evidence type="ECO:0000313" key="4">
    <source>
        <dbReference type="Proteomes" id="UP000480425"/>
    </source>
</evidence>
<dbReference type="Pfam" id="PF18291">
    <property type="entry name" value="HU-HIG"/>
    <property type="match status" value="1"/>
</dbReference>
<dbReference type="OrthoDB" id="1070719at2"/>
<dbReference type="RefSeq" id="WP_153124634.1">
    <property type="nucleotide sequence ID" value="NZ_VZCB01000079.1"/>
</dbReference>
<dbReference type="GO" id="GO:0003677">
    <property type="term" value="F:DNA binding"/>
    <property type="evidence" value="ECO:0007669"/>
    <property type="project" value="UniProtKB-KW"/>
</dbReference>
<dbReference type="SUPFAM" id="SSF47729">
    <property type="entry name" value="IHF-like DNA-binding proteins"/>
    <property type="match status" value="1"/>
</dbReference>
<reference evidence="3 4" key="1">
    <citation type="submission" date="2019-09" db="EMBL/GenBank/DDBJ databases">
        <title>Distinct polysaccharide growth profiles of human intestinal Prevotella copri isolates.</title>
        <authorList>
            <person name="Fehlner-Peach H."/>
            <person name="Magnabosco C."/>
            <person name="Raghavan V."/>
            <person name="Scher J.U."/>
            <person name="Tett A."/>
            <person name="Cox L.M."/>
            <person name="Gottsegen C."/>
            <person name="Watters A."/>
            <person name="Wiltshire- Gordon J.D."/>
            <person name="Segata N."/>
            <person name="Bonneau R."/>
            <person name="Littman D.R."/>
        </authorList>
    </citation>
    <scope>NUCLEOTIDE SEQUENCE [LARGE SCALE GENOMIC DNA]</scope>
    <source>
        <strain evidence="4">iA622</strain>
    </source>
</reference>
<organism evidence="3 4">
    <name type="scientific">Segatella copri</name>
    <dbReference type="NCBI Taxonomy" id="165179"/>
    <lineage>
        <taxon>Bacteria</taxon>
        <taxon>Pseudomonadati</taxon>
        <taxon>Bacteroidota</taxon>
        <taxon>Bacteroidia</taxon>
        <taxon>Bacteroidales</taxon>
        <taxon>Prevotellaceae</taxon>
        <taxon>Segatella</taxon>
    </lineage>
</organism>
<name>A0A6G1U207_9BACT</name>
<evidence type="ECO:0000259" key="2">
    <source>
        <dbReference type="Pfam" id="PF18291"/>
    </source>
</evidence>
<dbReference type="EMBL" id="VZCB01000079">
    <property type="protein sequence ID" value="MQN81446.1"/>
    <property type="molecule type" value="Genomic_DNA"/>
</dbReference>
<dbReference type="InterPro" id="IPR010992">
    <property type="entry name" value="IHF-like_DNA-bd_dom_sf"/>
</dbReference>
<dbReference type="InterPro" id="IPR041607">
    <property type="entry name" value="HU-HIG"/>
</dbReference>
<accession>A0A6G1U207</accession>
<proteinExistence type="predicted"/>
<sequence>MDLKYDVYTITNAEGSGEERKYVRLKQYEAMTAHELEATIQQRCSLTKGDVAAVLSELHDIVVSEFSMGRRVYIPELGYFSLAVNLEMPADKPNKKITGKEVRLRGINFRPEAGLLREIDRNIHFVRSQYSSRSTIFTEEKLWAKLQEYFQKNRYLTIKLMRILFGLSRHMAQKWINHFIAKGLLVKDGTPRSPIYFLNDKQ</sequence>
<comment type="caution">
    <text evidence="3">The sequence shown here is derived from an EMBL/GenBank/DDBJ whole genome shotgun (WGS) entry which is preliminary data.</text>
</comment>
<protein>
    <recommendedName>
        <fullName evidence="2">HU domain-containing protein</fullName>
    </recommendedName>
</protein>
<evidence type="ECO:0000256" key="1">
    <source>
        <dbReference type="ARBA" id="ARBA00023125"/>
    </source>
</evidence>